<keyword evidence="2" id="KW-1185">Reference proteome</keyword>
<reference evidence="2" key="1">
    <citation type="submission" date="2016-06" db="EMBL/GenBank/DDBJ databases">
        <authorList>
            <person name="Varghese N."/>
        </authorList>
    </citation>
    <scope>NUCLEOTIDE SEQUENCE [LARGE SCALE GENOMIC DNA]</scope>
    <source>
        <strain evidence="2">DSM 46123</strain>
    </source>
</reference>
<evidence type="ECO:0000313" key="1">
    <source>
        <dbReference type="EMBL" id="SCL24981.1"/>
    </source>
</evidence>
<dbReference type="RefSeq" id="WP_091460652.1">
    <property type="nucleotide sequence ID" value="NZ_FMHU01000002.1"/>
</dbReference>
<dbReference type="EMBL" id="FMHU01000002">
    <property type="protein sequence ID" value="SCL24981.1"/>
    <property type="molecule type" value="Genomic_DNA"/>
</dbReference>
<evidence type="ECO:0000313" key="2">
    <source>
        <dbReference type="Proteomes" id="UP000198906"/>
    </source>
</evidence>
<protein>
    <submittedName>
        <fullName evidence="1">Uncharacterized protein</fullName>
    </submittedName>
</protein>
<organism evidence="1 2">
    <name type="scientific">Micromonospora inyonensis</name>
    <dbReference type="NCBI Taxonomy" id="47866"/>
    <lineage>
        <taxon>Bacteria</taxon>
        <taxon>Bacillati</taxon>
        <taxon>Actinomycetota</taxon>
        <taxon>Actinomycetes</taxon>
        <taxon>Micromonosporales</taxon>
        <taxon>Micromonosporaceae</taxon>
        <taxon>Micromonospora</taxon>
    </lineage>
</organism>
<gene>
    <name evidence="1" type="ORF">GA0074694_4096</name>
</gene>
<accession>A0A1C6S697</accession>
<dbReference type="Proteomes" id="UP000198906">
    <property type="component" value="Unassembled WGS sequence"/>
</dbReference>
<name>A0A1C6S697_9ACTN</name>
<dbReference type="STRING" id="47866.GA0074694_4096"/>
<proteinExistence type="predicted"/>
<sequence length="71" mass="7486">MTTPLTPPEAAALAARAGLLVEEARHAGLAAATNHIHDAVKVLRELDFGDTPPAFVYEAGTRRQKDDHAAA</sequence>
<dbReference type="AlphaFoldDB" id="A0A1C6S697"/>